<reference evidence="1" key="1">
    <citation type="submission" date="2022-11" db="EMBL/GenBank/DDBJ databases">
        <title>Draft genome sequence of Hoeflea poritis E7-10 and Hoeflea prorocentri PM5-8, separated from scleractinian coral Porites lutea and marine dinoflagellate.</title>
        <authorList>
            <person name="Zhang G."/>
            <person name="Wei Q."/>
            <person name="Cai L."/>
        </authorList>
    </citation>
    <scope>NUCLEOTIDE SEQUENCE</scope>
    <source>
        <strain evidence="1">PM5-8</strain>
    </source>
</reference>
<accession>A0A9X3UI00</accession>
<gene>
    <name evidence="1" type="ORF">OQ273_13295</name>
</gene>
<dbReference type="Proteomes" id="UP001151234">
    <property type="component" value="Unassembled WGS sequence"/>
</dbReference>
<protein>
    <submittedName>
        <fullName evidence="1">Uncharacterized protein</fullName>
    </submittedName>
</protein>
<evidence type="ECO:0000313" key="1">
    <source>
        <dbReference type="EMBL" id="MDA5399553.1"/>
    </source>
</evidence>
<keyword evidence="2" id="KW-1185">Reference proteome</keyword>
<organism evidence="1 2">
    <name type="scientific">Hoeflea prorocentri</name>
    <dbReference type="NCBI Taxonomy" id="1922333"/>
    <lineage>
        <taxon>Bacteria</taxon>
        <taxon>Pseudomonadati</taxon>
        <taxon>Pseudomonadota</taxon>
        <taxon>Alphaproteobacteria</taxon>
        <taxon>Hyphomicrobiales</taxon>
        <taxon>Rhizobiaceae</taxon>
        <taxon>Hoeflea</taxon>
    </lineage>
</organism>
<dbReference type="AlphaFoldDB" id="A0A9X3UI00"/>
<dbReference type="RefSeq" id="WP_267990981.1">
    <property type="nucleotide sequence ID" value="NZ_JAPJZI010000001.1"/>
</dbReference>
<evidence type="ECO:0000313" key="2">
    <source>
        <dbReference type="Proteomes" id="UP001151234"/>
    </source>
</evidence>
<dbReference type="EMBL" id="JAPJZI010000001">
    <property type="protein sequence ID" value="MDA5399553.1"/>
    <property type="molecule type" value="Genomic_DNA"/>
</dbReference>
<proteinExistence type="predicted"/>
<comment type="caution">
    <text evidence="1">The sequence shown here is derived from an EMBL/GenBank/DDBJ whole genome shotgun (WGS) entry which is preliminary data.</text>
</comment>
<dbReference type="InterPro" id="IPR016181">
    <property type="entry name" value="Acyl_CoA_acyltransferase"/>
</dbReference>
<dbReference type="SUPFAM" id="SSF55729">
    <property type="entry name" value="Acyl-CoA N-acyltransferases (Nat)"/>
    <property type="match status" value="1"/>
</dbReference>
<sequence length="375" mass="40365">MSTPEGQPGPDAGVRPFDPADIPAVAAMFQKIMLGSKKPAPATLERCLQETFLDHPRFDPELPSRVYIDAAGTIGGFIGVLPSPMTFRGEPLRAAIAGSLMVENPAQNPLAGARLLRSVRSGPQDITISETANDVSMGMWERMGDSAVAQYSLQWVRVFRPAAFATAMASDRIAAARLLGPVAAVADLSVKHLTGRSSEAGDVKPLRSKRAQAGRGELASLIKELAQNYALRPEWDDEALAWMLSQAQEKSRYGDMRSHIVLSPSGKVLGCYVYYLRSGGIAWVLQVLAHPKAHAAVVESLLEDARAGGAAAIRGRVQPETIAPLMRRKAFFVCNASMVVHTRRSELLDTVNAGDALITGLAAESWIRLIGNRFT</sequence>
<name>A0A9X3UI00_9HYPH</name>
<dbReference type="Gene3D" id="3.40.630.30">
    <property type="match status" value="1"/>
</dbReference>